<dbReference type="PANTHER" id="PTHR22801">
    <property type="entry name" value="LITHOSTATHINE"/>
    <property type="match status" value="1"/>
</dbReference>
<feature type="signal peptide" evidence="1">
    <location>
        <begin position="1"/>
        <end position="24"/>
    </location>
</feature>
<gene>
    <name evidence="3" type="primary">LECM2_0</name>
    <name evidence="3" type="ORF">FJT64_009239</name>
</gene>
<evidence type="ECO:0000259" key="2">
    <source>
        <dbReference type="PROSITE" id="PS50041"/>
    </source>
</evidence>
<keyword evidence="3" id="KW-0430">Lectin</keyword>
<dbReference type="OrthoDB" id="441660at2759"/>
<dbReference type="Pfam" id="PF00059">
    <property type="entry name" value="Lectin_C"/>
    <property type="match status" value="1"/>
</dbReference>
<evidence type="ECO:0000313" key="4">
    <source>
        <dbReference type="Proteomes" id="UP000440578"/>
    </source>
</evidence>
<dbReference type="PROSITE" id="PS50041">
    <property type="entry name" value="C_TYPE_LECTIN_2"/>
    <property type="match status" value="1"/>
</dbReference>
<comment type="caution">
    <text evidence="3">The sequence shown here is derived from an EMBL/GenBank/DDBJ whole genome shotgun (WGS) entry which is preliminary data.</text>
</comment>
<dbReference type="Gene3D" id="3.10.100.10">
    <property type="entry name" value="Mannose-Binding Protein A, subunit A"/>
    <property type="match status" value="1"/>
</dbReference>
<dbReference type="Proteomes" id="UP000440578">
    <property type="component" value="Unassembled WGS sequence"/>
</dbReference>
<dbReference type="InterPro" id="IPR001304">
    <property type="entry name" value="C-type_lectin-like"/>
</dbReference>
<dbReference type="CDD" id="cd00037">
    <property type="entry name" value="CLECT"/>
    <property type="match status" value="1"/>
</dbReference>
<dbReference type="SUPFAM" id="SSF56436">
    <property type="entry name" value="C-type lectin-like"/>
    <property type="match status" value="1"/>
</dbReference>
<proteinExistence type="predicted"/>
<feature type="chain" id="PRO_5025493786" evidence="1">
    <location>
        <begin position="25"/>
        <end position="213"/>
    </location>
</feature>
<name>A0A6A4VS62_AMPAM</name>
<dbReference type="InterPro" id="IPR016187">
    <property type="entry name" value="CTDL_fold"/>
</dbReference>
<dbReference type="SMART" id="SM00034">
    <property type="entry name" value="CLECT"/>
    <property type="match status" value="1"/>
</dbReference>
<keyword evidence="1" id="KW-0732">Signal</keyword>
<dbReference type="InterPro" id="IPR050801">
    <property type="entry name" value="Ca-Dep_Lectins_ImmuneDev"/>
</dbReference>
<dbReference type="InterPro" id="IPR016186">
    <property type="entry name" value="C-type_lectin-like/link_sf"/>
</dbReference>
<reference evidence="3 4" key="1">
    <citation type="submission" date="2019-07" db="EMBL/GenBank/DDBJ databases">
        <title>Draft genome assembly of a fouling barnacle, Amphibalanus amphitrite (Darwin, 1854): The first reference genome for Thecostraca.</title>
        <authorList>
            <person name="Kim W."/>
        </authorList>
    </citation>
    <scope>NUCLEOTIDE SEQUENCE [LARGE SCALE GENOMIC DNA]</scope>
    <source>
        <strain evidence="3">SNU_AA5</strain>
        <tissue evidence="3">Soma without cirri and trophi</tissue>
    </source>
</reference>
<feature type="domain" description="C-type lectin" evidence="2">
    <location>
        <begin position="88"/>
        <end position="210"/>
    </location>
</feature>
<evidence type="ECO:0000313" key="3">
    <source>
        <dbReference type="EMBL" id="KAF0292868.1"/>
    </source>
</evidence>
<dbReference type="AlphaFoldDB" id="A0A6A4VS62"/>
<evidence type="ECO:0000256" key="1">
    <source>
        <dbReference type="SAM" id="SignalP"/>
    </source>
</evidence>
<keyword evidence="4" id="KW-1185">Reference proteome</keyword>
<sequence>MAPLLNQLTCAALLAALAATGVRGETEPPPASPSDQPACQGDLQDLLQGTVELLKGQQELRRELAKVRRRLEALQPQLDECPDKWMAFNESCFIVGADNRTADGAAAACAELHPRGRLASLELEHRYDVQHLLLDISPFMRFWIGLRLDEAGWRWSDGTLLTEQGEWMPPAPGDTTEEECAVYDRSHAHPGWTFGWIDEDCNSLAGYVCMIGR</sequence>
<dbReference type="EMBL" id="VIIS01001790">
    <property type="protein sequence ID" value="KAF0292868.1"/>
    <property type="molecule type" value="Genomic_DNA"/>
</dbReference>
<protein>
    <submittedName>
        <fullName evidence="3">C-type lectin lectoxin-Phi2</fullName>
    </submittedName>
</protein>
<organism evidence="3 4">
    <name type="scientific">Amphibalanus amphitrite</name>
    <name type="common">Striped barnacle</name>
    <name type="synonym">Balanus amphitrite</name>
    <dbReference type="NCBI Taxonomy" id="1232801"/>
    <lineage>
        <taxon>Eukaryota</taxon>
        <taxon>Metazoa</taxon>
        <taxon>Ecdysozoa</taxon>
        <taxon>Arthropoda</taxon>
        <taxon>Crustacea</taxon>
        <taxon>Multicrustacea</taxon>
        <taxon>Cirripedia</taxon>
        <taxon>Thoracica</taxon>
        <taxon>Thoracicalcarea</taxon>
        <taxon>Balanomorpha</taxon>
        <taxon>Balanoidea</taxon>
        <taxon>Balanidae</taxon>
        <taxon>Amphibalaninae</taxon>
        <taxon>Amphibalanus</taxon>
    </lineage>
</organism>
<dbReference type="GO" id="GO:0030246">
    <property type="term" value="F:carbohydrate binding"/>
    <property type="evidence" value="ECO:0007669"/>
    <property type="project" value="UniProtKB-KW"/>
</dbReference>
<dbReference type="PANTHER" id="PTHR22801:SF63">
    <property type="entry name" value="C-TYPE LECTIN DOMAIN-CONTAINING PROTEIN"/>
    <property type="match status" value="1"/>
</dbReference>
<accession>A0A6A4VS62</accession>